<dbReference type="GO" id="GO:0032259">
    <property type="term" value="P:methylation"/>
    <property type="evidence" value="ECO:0007669"/>
    <property type="project" value="UniProtKB-KW"/>
</dbReference>
<evidence type="ECO:0000259" key="2">
    <source>
        <dbReference type="Pfam" id="PF08241"/>
    </source>
</evidence>
<sequence length="242" mass="28029">MFLFSYFDHSTFDVITMSRKLPPRIPEGGAIENTEDYDMNLYSDFIKKHRLSDYKKLVSRMLIQHVIPQNGKLLEIGPGPGWIGILVAQQRPDVQIIGLEASKDMIEVATQNTFEEHVDTQIRYVYGFVESMDDFTDDSFDIVFSNDSLHHWENPFKGFKEIQRVLKPSGELFIHDERRNLNFGEKFIVNVFGRLLAGKMAKYWKSSIDASYTPMELIEILKKIPLCNWSVHSEMLGLTIQT</sequence>
<name>A0ABY6HV51_9ARCH</name>
<evidence type="ECO:0000313" key="4">
    <source>
        <dbReference type="Proteomes" id="UP001208689"/>
    </source>
</evidence>
<dbReference type="EMBL" id="CP104013">
    <property type="protein sequence ID" value="UYP47393.1"/>
    <property type="molecule type" value="Genomic_DNA"/>
</dbReference>
<dbReference type="InterPro" id="IPR029063">
    <property type="entry name" value="SAM-dependent_MTases_sf"/>
</dbReference>
<evidence type="ECO:0000313" key="3">
    <source>
        <dbReference type="EMBL" id="UYP47393.1"/>
    </source>
</evidence>
<keyword evidence="3" id="KW-0489">Methyltransferase</keyword>
<dbReference type="EC" id="2.1.1.163" evidence="3"/>
<keyword evidence="1 3" id="KW-0808">Transferase</keyword>
<keyword evidence="4" id="KW-1185">Reference proteome</keyword>
<evidence type="ECO:0000256" key="1">
    <source>
        <dbReference type="ARBA" id="ARBA00022679"/>
    </source>
</evidence>
<dbReference type="PANTHER" id="PTHR44068">
    <property type="entry name" value="ZGC:194242"/>
    <property type="match status" value="1"/>
</dbReference>
<organism evidence="3 4">
    <name type="scientific">Candidatus Lokiarchaeum ossiferum</name>
    <dbReference type="NCBI Taxonomy" id="2951803"/>
    <lineage>
        <taxon>Archaea</taxon>
        <taxon>Promethearchaeati</taxon>
        <taxon>Promethearchaeota</taxon>
        <taxon>Promethearchaeia</taxon>
        <taxon>Promethearchaeales</taxon>
        <taxon>Promethearchaeaceae</taxon>
        <taxon>Candidatus Lokiarchaeum</taxon>
    </lineage>
</organism>
<dbReference type="Gene3D" id="3.40.50.150">
    <property type="entry name" value="Vaccinia Virus protein VP39"/>
    <property type="match status" value="1"/>
</dbReference>
<dbReference type="PANTHER" id="PTHR44068:SF11">
    <property type="entry name" value="GERANYL DIPHOSPHATE 2-C-METHYLTRANSFERASE"/>
    <property type="match status" value="1"/>
</dbReference>
<protein>
    <submittedName>
        <fullName evidence="3">2-methoxy-6-polyprenyl-1,4-benzoquinol methylase, mitochondrial</fullName>
        <ecNumber evidence="3">2.1.1.163</ecNumber>
    </submittedName>
</protein>
<gene>
    <name evidence="3" type="ORF">NEF87_003678</name>
</gene>
<accession>A0ABY6HV51</accession>
<dbReference type="Proteomes" id="UP001208689">
    <property type="component" value="Chromosome"/>
</dbReference>
<feature type="domain" description="Methyltransferase type 11" evidence="2">
    <location>
        <begin position="74"/>
        <end position="174"/>
    </location>
</feature>
<reference evidence="3" key="1">
    <citation type="submission" date="2022-09" db="EMBL/GenBank/DDBJ databases">
        <title>Actin cytoskeleton and complex cell architecture in an #Asgard archaeon.</title>
        <authorList>
            <person name="Ponce Toledo R.I."/>
            <person name="Schleper C."/>
            <person name="Rodrigues Oliveira T."/>
            <person name="Wollweber F."/>
            <person name="Xu J."/>
            <person name="Rittmann S."/>
            <person name="Klingl A."/>
            <person name="Pilhofer M."/>
        </authorList>
    </citation>
    <scope>NUCLEOTIDE SEQUENCE</scope>
    <source>
        <strain evidence="3">B-35</strain>
    </source>
</reference>
<dbReference type="GO" id="GO:0043770">
    <property type="term" value="F:demethylmenaquinone methyltransferase activity"/>
    <property type="evidence" value="ECO:0007669"/>
    <property type="project" value="UniProtKB-EC"/>
</dbReference>
<dbReference type="Pfam" id="PF08241">
    <property type="entry name" value="Methyltransf_11"/>
    <property type="match status" value="1"/>
</dbReference>
<proteinExistence type="predicted"/>
<dbReference type="InterPro" id="IPR013216">
    <property type="entry name" value="Methyltransf_11"/>
</dbReference>
<dbReference type="SUPFAM" id="SSF53335">
    <property type="entry name" value="S-adenosyl-L-methionine-dependent methyltransferases"/>
    <property type="match status" value="1"/>
</dbReference>
<dbReference type="InterPro" id="IPR050447">
    <property type="entry name" value="Erg6_SMT_methyltransf"/>
</dbReference>
<dbReference type="CDD" id="cd02440">
    <property type="entry name" value="AdoMet_MTases"/>
    <property type="match status" value="1"/>
</dbReference>